<dbReference type="Pfam" id="PF00484">
    <property type="entry name" value="Pro_CA"/>
    <property type="match status" value="1"/>
</dbReference>
<dbReference type="RefSeq" id="WP_271336840.1">
    <property type="nucleotide sequence ID" value="NZ_JAMZNK010000027.1"/>
</dbReference>
<comment type="similarity">
    <text evidence="1">Belongs to the beta-class carbonic anhydrase family.</text>
</comment>
<dbReference type="PANTHER" id="PTHR11002">
    <property type="entry name" value="CARBONIC ANHYDRASE"/>
    <property type="match status" value="1"/>
</dbReference>
<dbReference type="InterPro" id="IPR036874">
    <property type="entry name" value="Carbonic_anhydrase_sf"/>
</dbReference>
<dbReference type="Proteomes" id="UP001212170">
    <property type="component" value="Unassembled WGS sequence"/>
</dbReference>
<dbReference type="PROSITE" id="PS51257">
    <property type="entry name" value="PROKAR_LIPOPROTEIN"/>
    <property type="match status" value="1"/>
</dbReference>
<sequence length="258" mass="28352">MKKSVVIFSLFFIIGCQNYHSAVGSQEKTNEIMSIDKKNIISSDILTSEQQAKLTPIEVLERLKSGNKAFVEDNLTIRNTTKRVRKASLGQYPKAVILSCLDSRVPVEDVFHSGIGNLFVARVAGNIVNDDILGSLEYACKVSGAKVVLVLGHEYCGAIKSAISNVKLGNITTLLDKIQPAVKEASLNFKGEKTASNEAFVEAVCDANVLLDIDQIRERSSILKEMEQKGEILLVGAVYNMQTGEVQFFDADKTVHRR</sequence>
<keyword evidence="3" id="KW-1185">Reference proteome</keyword>
<dbReference type="SMART" id="SM00947">
    <property type="entry name" value="Pro_CA"/>
    <property type="match status" value="1"/>
</dbReference>
<evidence type="ECO:0000313" key="3">
    <source>
        <dbReference type="Proteomes" id="UP001212170"/>
    </source>
</evidence>
<proteinExistence type="inferred from homology"/>
<reference evidence="2 3" key="1">
    <citation type="journal article" date="2023" name="Chemosphere">
        <title>Whole genome analysis of Flavobacterium aziz-sancarii sp. nov., isolated from Ardley Island (Antarctica), revealed a rich resistome and bioremediation potential.</title>
        <authorList>
            <person name="Otur C."/>
            <person name="Okay S."/>
            <person name="Kurt-Kizildogan A."/>
        </authorList>
    </citation>
    <scope>NUCLEOTIDE SEQUENCE [LARGE SCALE GENOMIC DNA]</scope>
    <source>
        <strain evidence="2 3">AC</strain>
    </source>
</reference>
<dbReference type="PANTHER" id="PTHR11002:SF79">
    <property type="entry name" value="CARBONIC ANHYDRASE 2"/>
    <property type="match status" value="1"/>
</dbReference>
<dbReference type="Gene3D" id="3.40.1050.10">
    <property type="entry name" value="Carbonic anhydrase"/>
    <property type="match status" value="1"/>
</dbReference>
<dbReference type="InterPro" id="IPR001765">
    <property type="entry name" value="Carbonic_anhydrase"/>
</dbReference>
<evidence type="ECO:0000256" key="1">
    <source>
        <dbReference type="ARBA" id="ARBA00006217"/>
    </source>
</evidence>
<organism evidence="2 3">
    <name type="scientific">Flavobacterium azizsancarii</name>
    <dbReference type="NCBI Taxonomy" id="2961580"/>
    <lineage>
        <taxon>Bacteria</taxon>
        <taxon>Pseudomonadati</taxon>
        <taxon>Bacteroidota</taxon>
        <taxon>Flavobacteriia</taxon>
        <taxon>Flavobacteriales</taxon>
        <taxon>Flavobacteriaceae</taxon>
        <taxon>Flavobacterium</taxon>
    </lineage>
</organism>
<dbReference type="EMBL" id="JAMZNK010000027">
    <property type="protein sequence ID" value="MDA6071028.1"/>
    <property type="molecule type" value="Genomic_DNA"/>
</dbReference>
<comment type="caution">
    <text evidence="2">The sequence shown here is derived from an EMBL/GenBank/DDBJ whole genome shotgun (WGS) entry which is preliminary data.</text>
</comment>
<name>A0ABT4WEK4_9FLAO</name>
<dbReference type="SUPFAM" id="SSF53056">
    <property type="entry name" value="beta-carbonic anhydrase, cab"/>
    <property type="match status" value="1"/>
</dbReference>
<accession>A0ABT4WEK4</accession>
<gene>
    <name evidence="2" type="ORF">NJT12_15540</name>
</gene>
<evidence type="ECO:0000313" key="2">
    <source>
        <dbReference type="EMBL" id="MDA6071028.1"/>
    </source>
</evidence>
<dbReference type="NCBIfam" id="NF011765">
    <property type="entry name" value="PRK15219.1"/>
    <property type="match status" value="1"/>
</dbReference>
<dbReference type="CDD" id="cd03378">
    <property type="entry name" value="beta_CA_cladeC"/>
    <property type="match status" value="1"/>
</dbReference>
<protein>
    <submittedName>
        <fullName evidence="2">Carbonic anhydrase family protein</fullName>
    </submittedName>
</protein>